<proteinExistence type="predicted"/>
<feature type="transmembrane region" description="Helical" evidence="6">
    <location>
        <begin position="394"/>
        <end position="418"/>
    </location>
</feature>
<feature type="transmembrane region" description="Helical" evidence="6">
    <location>
        <begin position="335"/>
        <end position="355"/>
    </location>
</feature>
<dbReference type="AlphaFoldDB" id="A0AAJ6VY47"/>
<evidence type="ECO:0000256" key="3">
    <source>
        <dbReference type="ARBA" id="ARBA00022692"/>
    </source>
</evidence>
<dbReference type="GO" id="GO:0022857">
    <property type="term" value="F:transmembrane transporter activity"/>
    <property type="evidence" value="ECO:0007669"/>
    <property type="project" value="InterPro"/>
</dbReference>
<reference evidence="8" key="1">
    <citation type="submission" date="2025-08" db="UniProtKB">
        <authorList>
            <consortium name="RefSeq"/>
        </authorList>
    </citation>
    <scope>IDENTIFICATION</scope>
</reference>
<protein>
    <submittedName>
        <fullName evidence="8">Uncharacterized protein LOC100904565</fullName>
    </submittedName>
</protein>
<dbReference type="GO" id="GO:0016020">
    <property type="term" value="C:membrane"/>
    <property type="evidence" value="ECO:0007669"/>
    <property type="project" value="UniProtKB-SubCell"/>
</dbReference>
<dbReference type="GeneID" id="100904565"/>
<feature type="transmembrane region" description="Helical" evidence="6">
    <location>
        <begin position="306"/>
        <end position="323"/>
    </location>
</feature>
<organism evidence="7 8">
    <name type="scientific">Galendromus occidentalis</name>
    <name type="common">western predatory mite</name>
    <dbReference type="NCBI Taxonomy" id="34638"/>
    <lineage>
        <taxon>Eukaryota</taxon>
        <taxon>Metazoa</taxon>
        <taxon>Ecdysozoa</taxon>
        <taxon>Arthropoda</taxon>
        <taxon>Chelicerata</taxon>
        <taxon>Arachnida</taxon>
        <taxon>Acari</taxon>
        <taxon>Parasitiformes</taxon>
        <taxon>Mesostigmata</taxon>
        <taxon>Gamasina</taxon>
        <taxon>Phytoseioidea</taxon>
        <taxon>Phytoseiidae</taxon>
        <taxon>Typhlodrominae</taxon>
        <taxon>Galendromus</taxon>
    </lineage>
</organism>
<dbReference type="SUPFAM" id="SSF103473">
    <property type="entry name" value="MFS general substrate transporter"/>
    <property type="match status" value="1"/>
</dbReference>
<evidence type="ECO:0000256" key="6">
    <source>
        <dbReference type="SAM" id="Phobius"/>
    </source>
</evidence>
<dbReference type="PANTHER" id="PTHR43385:SF1">
    <property type="entry name" value="RIBOFLAVIN TRANSPORTER RIBJ"/>
    <property type="match status" value="1"/>
</dbReference>
<dbReference type="RefSeq" id="XP_003743899.2">
    <property type="nucleotide sequence ID" value="XM_003743851.2"/>
</dbReference>
<dbReference type="PANTHER" id="PTHR43385">
    <property type="entry name" value="RIBOFLAVIN TRANSPORTER RIBJ"/>
    <property type="match status" value="1"/>
</dbReference>
<keyword evidence="4 6" id="KW-1133">Transmembrane helix</keyword>
<comment type="subcellular location">
    <subcellularLocation>
        <location evidence="1">Membrane</location>
        <topology evidence="1">Multi-pass membrane protein</topology>
    </subcellularLocation>
</comment>
<feature type="transmembrane region" description="Helical" evidence="6">
    <location>
        <begin position="106"/>
        <end position="128"/>
    </location>
</feature>
<dbReference type="Gene3D" id="1.20.1250.20">
    <property type="entry name" value="MFS general substrate transporter like domains"/>
    <property type="match status" value="2"/>
</dbReference>
<keyword evidence="2" id="KW-0813">Transport</keyword>
<keyword evidence="3 6" id="KW-0812">Transmembrane</keyword>
<dbReference type="KEGG" id="goe:100904565"/>
<feature type="transmembrane region" description="Helical" evidence="6">
    <location>
        <begin position="430"/>
        <end position="452"/>
    </location>
</feature>
<accession>A0AAJ6VY47</accession>
<keyword evidence="5 6" id="KW-0472">Membrane</keyword>
<evidence type="ECO:0000313" key="8">
    <source>
        <dbReference type="RefSeq" id="XP_003743899.2"/>
    </source>
</evidence>
<evidence type="ECO:0000256" key="2">
    <source>
        <dbReference type="ARBA" id="ARBA00022448"/>
    </source>
</evidence>
<dbReference type="Proteomes" id="UP000694867">
    <property type="component" value="Unplaced"/>
</dbReference>
<keyword evidence="7" id="KW-1185">Reference proteome</keyword>
<evidence type="ECO:0000256" key="5">
    <source>
        <dbReference type="ARBA" id="ARBA00023136"/>
    </source>
</evidence>
<feature type="transmembrane region" description="Helical" evidence="6">
    <location>
        <begin position="140"/>
        <end position="159"/>
    </location>
</feature>
<dbReference type="InterPro" id="IPR052983">
    <property type="entry name" value="MFS_Riboflavin_Transporter"/>
</dbReference>
<gene>
    <name evidence="8" type="primary">LOC100904565</name>
</gene>
<sequence>MANRTKPDSLPCFGVAFSMLIYTFFAMAVLKSSSVIYVGSMQMLDLTREQASWPATFAVMLSQLAGPAYGYLLKKTSERFCLVLGALLCSLPMMVAALWATEAVTLCALIGVIQGLGSACSEVIPFVILMRHFQKYRGTVISGMYIITAVSGFAMPVLYEYIRQTYNFRVCLFVMGAANLGMLLGCIIVDRVPAAPESNVASGAPGSGSHFSEISLSTDNYLVGSILLKSHQSHTGSFRDVESLRERRPLVNSRPKPAGAVLDASKKGRLSLGFIHITISRAATVFTLAAYLLVILDYATDRHLDSVQGVLILTVFTIGDLMSRVLSGSLIDLRLFAHSWLMSATFLVQGASYLLLIYVDIYGMMLIASFLVGLTGGCRNILATVMVTEECEESSLALNLGVMNFVTGITIGFQPYLIGYIRDTLGNYEPLFFGFVLVNFGLFATWFIHVFCDFRRRIQDRV</sequence>
<evidence type="ECO:0000256" key="1">
    <source>
        <dbReference type="ARBA" id="ARBA00004141"/>
    </source>
</evidence>
<dbReference type="InterPro" id="IPR036259">
    <property type="entry name" value="MFS_trans_sf"/>
</dbReference>
<feature type="transmembrane region" description="Helical" evidence="6">
    <location>
        <begin position="80"/>
        <end position="100"/>
    </location>
</feature>
<name>A0AAJ6VY47_9ACAR</name>
<feature type="transmembrane region" description="Helical" evidence="6">
    <location>
        <begin position="272"/>
        <end position="294"/>
    </location>
</feature>
<feature type="transmembrane region" description="Helical" evidence="6">
    <location>
        <begin position="165"/>
        <end position="189"/>
    </location>
</feature>
<feature type="transmembrane region" description="Helical" evidence="6">
    <location>
        <begin position="51"/>
        <end position="73"/>
    </location>
</feature>
<feature type="transmembrane region" description="Helical" evidence="6">
    <location>
        <begin position="12"/>
        <end position="31"/>
    </location>
</feature>
<evidence type="ECO:0000313" key="7">
    <source>
        <dbReference type="Proteomes" id="UP000694867"/>
    </source>
</evidence>
<evidence type="ECO:0000256" key="4">
    <source>
        <dbReference type="ARBA" id="ARBA00022989"/>
    </source>
</evidence>
<feature type="transmembrane region" description="Helical" evidence="6">
    <location>
        <begin position="361"/>
        <end position="382"/>
    </location>
</feature>
<dbReference type="Pfam" id="PF07690">
    <property type="entry name" value="MFS_1"/>
    <property type="match status" value="2"/>
</dbReference>
<dbReference type="InterPro" id="IPR011701">
    <property type="entry name" value="MFS"/>
</dbReference>